<evidence type="ECO:0000313" key="3">
    <source>
        <dbReference type="Proteomes" id="UP000198716"/>
    </source>
</evidence>
<evidence type="ECO:0000313" key="2">
    <source>
        <dbReference type="EMBL" id="SFD78633.1"/>
    </source>
</evidence>
<sequence>MTPHWRKSSRSGGAGGNCVEVAQNFPSAALVRDSKLGEISPVLSTKPETFTAFIDAVKADRFD</sequence>
<feature type="domain" description="DUF397" evidence="1">
    <location>
        <begin position="4"/>
        <end position="58"/>
    </location>
</feature>
<gene>
    <name evidence="2" type="ORF">SAMN04487819_103142</name>
</gene>
<dbReference type="InterPro" id="IPR007278">
    <property type="entry name" value="DUF397"/>
</dbReference>
<dbReference type="EMBL" id="FOMZ01000003">
    <property type="protein sequence ID" value="SFD78633.1"/>
    <property type="molecule type" value="Genomic_DNA"/>
</dbReference>
<accession>A0A1I1VC06</accession>
<dbReference type="Proteomes" id="UP000198716">
    <property type="component" value="Unassembled WGS sequence"/>
</dbReference>
<dbReference type="RefSeq" id="WP_092924644.1">
    <property type="nucleotide sequence ID" value="NZ_FOMZ01000003.1"/>
</dbReference>
<dbReference type="Pfam" id="PF04149">
    <property type="entry name" value="DUF397"/>
    <property type="match status" value="1"/>
</dbReference>
<name>A0A1I1VC06_9ACTN</name>
<keyword evidence="3" id="KW-1185">Reference proteome</keyword>
<organism evidence="2 3">
    <name type="scientific">Actinopolyspora alba</name>
    <dbReference type="NCBI Taxonomy" id="673379"/>
    <lineage>
        <taxon>Bacteria</taxon>
        <taxon>Bacillati</taxon>
        <taxon>Actinomycetota</taxon>
        <taxon>Actinomycetes</taxon>
        <taxon>Actinopolysporales</taxon>
        <taxon>Actinopolysporaceae</taxon>
        <taxon>Actinopolyspora</taxon>
        <taxon>Actinopolyspora alba group</taxon>
    </lineage>
</organism>
<dbReference type="AlphaFoldDB" id="A0A1I1VC06"/>
<evidence type="ECO:0000259" key="1">
    <source>
        <dbReference type="Pfam" id="PF04149"/>
    </source>
</evidence>
<reference evidence="3" key="1">
    <citation type="submission" date="2016-10" db="EMBL/GenBank/DDBJ databases">
        <authorList>
            <person name="Varghese N."/>
            <person name="Submissions S."/>
        </authorList>
    </citation>
    <scope>NUCLEOTIDE SEQUENCE [LARGE SCALE GENOMIC DNA]</scope>
    <source>
        <strain evidence="3">DSM 45004</strain>
    </source>
</reference>
<protein>
    <recommendedName>
        <fullName evidence="1">DUF397 domain-containing protein</fullName>
    </recommendedName>
</protein>
<proteinExistence type="predicted"/>